<feature type="transmembrane region" description="Helical" evidence="7">
    <location>
        <begin position="255"/>
        <end position="281"/>
    </location>
</feature>
<feature type="transmembrane region" description="Helical" evidence="7">
    <location>
        <begin position="357"/>
        <end position="381"/>
    </location>
</feature>
<dbReference type="KEGG" id="cmv:CMUST_13085"/>
<dbReference type="RefSeq" id="WP_047262847.1">
    <property type="nucleotide sequence ID" value="NZ_CP011542.1"/>
</dbReference>
<feature type="transmembrane region" description="Helical" evidence="7">
    <location>
        <begin position="162"/>
        <end position="186"/>
    </location>
</feature>
<dbReference type="AlphaFoldDB" id="A0A0G3H506"/>
<evidence type="ECO:0000256" key="2">
    <source>
        <dbReference type="ARBA" id="ARBA00022448"/>
    </source>
</evidence>
<comment type="subcellular location">
    <subcellularLocation>
        <location evidence="1">Cell membrane</location>
        <topology evidence="1">Multi-pass membrane protein</topology>
    </subcellularLocation>
</comment>
<keyword evidence="4 7" id="KW-0812">Transmembrane</keyword>
<keyword evidence="6 7" id="KW-0472">Membrane</keyword>
<accession>A0A0G3H506</accession>
<dbReference type="CDD" id="cd17321">
    <property type="entry name" value="MFS_MMR_MDR_like"/>
    <property type="match status" value="1"/>
</dbReference>
<dbReference type="PROSITE" id="PS50850">
    <property type="entry name" value="MFS"/>
    <property type="match status" value="1"/>
</dbReference>
<dbReference type="InterPro" id="IPR011701">
    <property type="entry name" value="MFS"/>
</dbReference>
<dbReference type="Pfam" id="PF00083">
    <property type="entry name" value="Sugar_tr"/>
    <property type="match status" value="1"/>
</dbReference>
<keyword evidence="5 7" id="KW-1133">Transmembrane helix</keyword>
<dbReference type="Proteomes" id="UP000035199">
    <property type="component" value="Chromosome"/>
</dbReference>
<feature type="transmembrane region" description="Helical" evidence="7">
    <location>
        <begin position="12"/>
        <end position="34"/>
    </location>
</feature>
<evidence type="ECO:0000256" key="4">
    <source>
        <dbReference type="ARBA" id="ARBA00022692"/>
    </source>
</evidence>
<dbReference type="PANTHER" id="PTHR42718">
    <property type="entry name" value="MAJOR FACILITATOR SUPERFAMILY MULTIDRUG TRANSPORTER MFSC"/>
    <property type="match status" value="1"/>
</dbReference>
<keyword evidence="2" id="KW-0813">Transport</keyword>
<dbReference type="PATRIC" id="fig|571915.4.peg.2804"/>
<dbReference type="EMBL" id="CP011542">
    <property type="protein sequence ID" value="AKK06913.1"/>
    <property type="molecule type" value="Genomic_DNA"/>
</dbReference>
<dbReference type="PANTHER" id="PTHR42718:SF47">
    <property type="entry name" value="METHYL VIOLOGEN RESISTANCE PROTEIN SMVA"/>
    <property type="match status" value="1"/>
</dbReference>
<feature type="transmembrane region" description="Helical" evidence="7">
    <location>
        <begin position="331"/>
        <end position="351"/>
    </location>
</feature>
<feature type="transmembrane region" description="Helical" evidence="7">
    <location>
        <begin position="136"/>
        <end position="156"/>
    </location>
</feature>
<protein>
    <submittedName>
        <fullName evidence="9">Major Facilitator Superfamily transporter</fullName>
    </submittedName>
</protein>
<dbReference type="InterPro" id="IPR020846">
    <property type="entry name" value="MFS_dom"/>
</dbReference>
<gene>
    <name evidence="9" type="ORF">CMUST_13085</name>
</gene>
<dbReference type="Gene3D" id="1.20.1250.20">
    <property type="entry name" value="MFS general substrate transporter like domains"/>
    <property type="match status" value="1"/>
</dbReference>
<name>A0A0G3H506_9CORY</name>
<dbReference type="Pfam" id="PF07690">
    <property type="entry name" value="MFS_1"/>
    <property type="match status" value="1"/>
</dbReference>
<dbReference type="InterPro" id="IPR005828">
    <property type="entry name" value="MFS_sugar_transport-like"/>
</dbReference>
<evidence type="ECO:0000256" key="7">
    <source>
        <dbReference type="SAM" id="Phobius"/>
    </source>
</evidence>
<reference evidence="10" key="2">
    <citation type="submission" date="2015-05" db="EMBL/GenBank/DDBJ databases">
        <title>Complete genome sequence of Corynebacterium mustelae DSM 45274, isolated from various tissues of a male ferret with lethal sepsis.</title>
        <authorList>
            <person name="Ruckert C."/>
            <person name="Albersmeier A."/>
            <person name="Winkler A."/>
            <person name="Tauch A."/>
        </authorList>
    </citation>
    <scope>NUCLEOTIDE SEQUENCE [LARGE SCALE GENOMIC DNA]</scope>
    <source>
        <strain evidence="10">DSM 45274</strain>
    </source>
</reference>
<evidence type="ECO:0000256" key="3">
    <source>
        <dbReference type="ARBA" id="ARBA00022475"/>
    </source>
</evidence>
<feature type="domain" description="Major facilitator superfamily (MFS) profile" evidence="8">
    <location>
        <begin position="12"/>
        <end position="478"/>
    </location>
</feature>
<evidence type="ECO:0000256" key="1">
    <source>
        <dbReference type="ARBA" id="ARBA00004651"/>
    </source>
</evidence>
<evidence type="ECO:0000256" key="5">
    <source>
        <dbReference type="ARBA" id="ARBA00022989"/>
    </source>
</evidence>
<proteinExistence type="predicted"/>
<reference evidence="9 10" key="1">
    <citation type="journal article" date="2015" name="Genome Announc.">
        <title>Complete Genome Sequence of the Type Strain Corynebacterium mustelae DSM 45274, Isolated from Various Tissues of a Male Ferret with Lethal Sepsis.</title>
        <authorList>
            <person name="Ruckert C."/>
            <person name="Eimer J."/>
            <person name="Winkler A."/>
            <person name="Tauch A."/>
        </authorList>
    </citation>
    <scope>NUCLEOTIDE SEQUENCE [LARGE SCALE GENOMIC DNA]</scope>
    <source>
        <strain evidence="9 10">DSM 45274</strain>
    </source>
</reference>
<evidence type="ECO:0000259" key="8">
    <source>
        <dbReference type="PROSITE" id="PS50850"/>
    </source>
</evidence>
<dbReference type="GO" id="GO:0022857">
    <property type="term" value="F:transmembrane transporter activity"/>
    <property type="evidence" value="ECO:0007669"/>
    <property type="project" value="InterPro"/>
</dbReference>
<feature type="transmembrane region" description="Helical" evidence="7">
    <location>
        <begin position="198"/>
        <end position="217"/>
    </location>
</feature>
<evidence type="ECO:0000256" key="6">
    <source>
        <dbReference type="ARBA" id="ARBA00023136"/>
    </source>
</evidence>
<dbReference type="STRING" id="571915.CMUST_13085"/>
<feature type="transmembrane region" description="Helical" evidence="7">
    <location>
        <begin position="101"/>
        <end position="124"/>
    </location>
</feature>
<dbReference type="GO" id="GO:0005886">
    <property type="term" value="C:plasma membrane"/>
    <property type="evidence" value="ECO:0007669"/>
    <property type="project" value="UniProtKB-SubCell"/>
</dbReference>
<feature type="transmembrane region" description="Helical" evidence="7">
    <location>
        <begin position="301"/>
        <end position="319"/>
    </location>
</feature>
<feature type="transmembrane region" description="Helical" evidence="7">
    <location>
        <begin position="78"/>
        <end position="95"/>
    </location>
</feature>
<organism evidence="9 10">
    <name type="scientific">Corynebacterium mustelae</name>
    <dbReference type="NCBI Taxonomy" id="571915"/>
    <lineage>
        <taxon>Bacteria</taxon>
        <taxon>Bacillati</taxon>
        <taxon>Actinomycetota</taxon>
        <taxon>Actinomycetes</taxon>
        <taxon>Mycobacteriales</taxon>
        <taxon>Corynebacteriaceae</taxon>
        <taxon>Corynebacterium</taxon>
    </lineage>
</organism>
<feature type="transmembrane region" description="Helical" evidence="7">
    <location>
        <begin position="223"/>
        <end position="243"/>
    </location>
</feature>
<dbReference type="Gene3D" id="1.20.1720.10">
    <property type="entry name" value="Multidrug resistance protein D"/>
    <property type="match status" value="1"/>
</dbReference>
<keyword evidence="3" id="KW-1003">Cell membrane</keyword>
<dbReference type="InterPro" id="IPR036259">
    <property type="entry name" value="MFS_trans_sf"/>
</dbReference>
<feature type="transmembrane region" description="Helical" evidence="7">
    <location>
        <begin position="402"/>
        <end position="422"/>
    </location>
</feature>
<feature type="transmembrane region" description="Helical" evidence="7">
    <location>
        <begin position="46"/>
        <end position="66"/>
    </location>
</feature>
<evidence type="ECO:0000313" key="9">
    <source>
        <dbReference type="EMBL" id="AKK06913.1"/>
    </source>
</evidence>
<dbReference type="SUPFAM" id="SSF103473">
    <property type="entry name" value="MFS general substrate transporter"/>
    <property type="match status" value="1"/>
</dbReference>
<feature type="transmembrane region" description="Helical" evidence="7">
    <location>
        <begin position="451"/>
        <end position="475"/>
    </location>
</feature>
<evidence type="ECO:0000313" key="10">
    <source>
        <dbReference type="Proteomes" id="UP000035199"/>
    </source>
</evidence>
<keyword evidence="10" id="KW-1185">Reference proteome</keyword>
<sequence>MSQLSPTHRWLFLGIISLGLFMIGVDNSILYTALPTLRSELHTSEVLGLWIINAYPLVLAGLLLGTGTLGDKIGHRRMFEIGLVIFGLASLAAAFSPTPEFLIAARAALGVGAATMMPATLALLRLTFTDIRQRNTAIGVWGAVATLGAASGPVIGGLLLEHYWWGSVFLINVPVVIVALIATFALAPENIAQPDRHWDFLSSLWAMVAMVGVVVFIKEITNAGITSLLGMSIALIVIGGFLFSRRQKLLPEPILSLDIFTNPVFSAGVLGAGVAMFVLAGSELMTTQRFQLSVGFSPLEAGLLTATAALAAFPTSILGGATLHRVGFRPLISGGFIVMAVGAAIAVWGAHAEVFSLFVAGMIALGAGGGLVMSVTSTAIIGSAPAKRAGMASAVEEVSYEFGTLLTVAVLGSLLPALYAYFAPAEVASDFDRGLHHPIYALEAHHAFDTAYMLVLGVAGTVALVAALITAVLLAGNPKEPEYAHE</sequence>